<reference evidence="2 3" key="1">
    <citation type="journal article" date="2024" name="Science">
        <title>Giant polyketide synthase enzymes in the biosynthesis of giant marine polyether toxins.</title>
        <authorList>
            <person name="Fallon T.R."/>
            <person name="Shende V.V."/>
            <person name="Wierzbicki I.H."/>
            <person name="Pendleton A.L."/>
            <person name="Watervoot N.F."/>
            <person name="Auber R.P."/>
            <person name="Gonzalez D.J."/>
            <person name="Wisecaver J.H."/>
            <person name="Moore B.S."/>
        </authorList>
    </citation>
    <scope>NUCLEOTIDE SEQUENCE [LARGE SCALE GENOMIC DNA]</scope>
    <source>
        <strain evidence="2 3">12B1</strain>
    </source>
</reference>
<organism evidence="2 3">
    <name type="scientific">Prymnesium parvum</name>
    <name type="common">Toxic golden alga</name>
    <dbReference type="NCBI Taxonomy" id="97485"/>
    <lineage>
        <taxon>Eukaryota</taxon>
        <taxon>Haptista</taxon>
        <taxon>Haptophyta</taxon>
        <taxon>Prymnesiophyceae</taxon>
        <taxon>Prymnesiales</taxon>
        <taxon>Prymnesiaceae</taxon>
        <taxon>Prymnesium</taxon>
    </lineage>
</organism>
<dbReference type="PANTHER" id="PTHR36749">
    <property type="entry name" value="F7O18.3 PROTEIN"/>
    <property type="match status" value="1"/>
</dbReference>
<feature type="compositionally biased region" description="Pro residues" evidence="1">
    <location>
        <begin position="154"/>
        <end position="169"/>
    </location>
</feature>
<sequence>MASRGPWVPRVLKKRATEFNVDSADAPAAAPPPPVAEFKGAADLDELEEAEPAAKKIKSEPSAAAAGSADGPATQTVKSEPSAAAAGSADGPAAPPAEPKDEIIEAAPKLAQHIANPSKFNKVAAMAWTLLDTGRVTSRNGGAFFEVLRAGALPPPPPPNAAVPRPPVTSTPLLPTDRSHLHPPTHPSPSSHPAQPSLLLAPAHSSADLLPQPSTLTHHNYALTLNHSTFSPKHTLHPQPSTISRQTPHPLTSPSAHTPPLNPPKRTPNPRAFFLSRQCSPHAAPALPRASDLRHHFSSPGMRDPKRLREKPYRVGYKKLYSAAIASAHLFPPEAQPTLKLWEVHVIAHIDLHTDDSYQFSRAAKQVRESLQRLPCVYPSLDVPGVKHFPEEERGEWVAAFFDCIEAAMSHHKYSWAKTTCDLLVKDIVDRRQNFNEAQQRTIQEWNLRCKGQKVQRQQEHARQQREMTSYERKEAEWRSAEISISSKACAGGGDVGGGLDNWMAKQANN</sequence>
<accession>A0AB34ILR5</accession>
<feature type="compositionally biased region" description="Polar residues" evidence="1">
    <location>
        <begin position="229"/>
        <end position="256"/>
    </location>
</feature>
<dbReference type="PANTHER" id="PTHR36749:SF1">
    <property type="entry name" value="F7O18.3 PROTEIN"/>
    <property type="match status" value="1"/>
</dbReference>
<protein>
    <submittedName>
        <fullName evidence="2">Uncharacterized protein</fullName>
    </submittedName>
</protein>
<feature type="region of interest" description="Disordered" evidence="1">
    <location>
        <begin position="22"/>
        <end position="99"/>
    </location>
</feature>
<feature type="compositionally biased region" description="Low complexity" evidence="1">
    <location>
        <begin position="188"/>
        <end position="198"/>
    </location>
</feature>
<name>A0AB34ILR5_PRYPA</name>
<dbReference type="Proteomes" id="UP001515480">
    <property type="component" value="Unassembled WGS sequence"/>
</dbReference>
<feature type="compositionally biased region" description="Low complexity" evidence="1">
    <location>
        <begin position="61"/>
        <end position="92"/>
    </location>
</feature>
<feature type="region of interest" description="Disordered" evidence="1">
    <location>
        <begin position="229"/>
        <end position="272"/>
    </location>
</feature>
<dbReference type="EMBL" id="JBGBPQ010000023">
    <property type="protein sequence ID" value="KAL1500647.1"/>
    <property type="molecule type" value="Genomic_DNA"/>
</dbReference>
<dbReference type="AlphaFoldDB" id="A0AB34ILR5"/>
<feature type="region of interest" description="Disordered" evidence="1">
    <location>
        <begin position="154"/>
        <end position="198"/>
    </location>
</feature>
<evidence type="ECO:0000313" key="3">
    <source>
        <dbReference type="Proteomes" id="UP001515480"/>
    </source>
</evidence>
<comment type="caution">
    <text evidence="2">The sequence shown here is derived from an EMBL/GenBank/DDBJ whole genome shotgun (WGS) entry which is preliminary data.</text>
</comment>
<keyword evidence="3" id="KW-1185">Reference proteome</keyword>
<gene>
    <name evidence="2" type="ORF">AB1Y20_013295</name>
</gene>
<evidence type="ECO:0000256" key="1">
    <source>
        <dbReference type="SAM" id="MobiDB-lite"/>
    </source>
</evidence>
<feature type="region of interest" description="Disordered" evidence="1">
    <location>
        <begin position="284"/>
        <end position="308"/>
    </location>
</feature>
<evidence type="ECO:0000313" key="2">
    <source>
        <dbReference type="EMBL" id="KAL1500647.1"/>
    </source>
</evidence>
<proteinExistence type="predicted"/>